<dbReference type="EMBL" id="CAQQ02150260">
    <property type="status" value="NOT_ANNOTATED_CDS"/>
    <property type="molecule type" value="Genomic_DNA"/>
</dbReference>
<dbReference type="HOGENOM" id="CLU_2778760_0_0_1"/>
<dbReference type="AlphaFoldDB" id="T1GHL8"/>
<protein>
    <submittedName>
        <fullName evidence="1">Uncharacterized protein</fullName>
    </submittedName>
</protein>
<evidence type="ECO:0000313" key="1">
    <source>
        <dbReference type="EnsemblMetazoa" id="MESCA002925-PA"/>
    </source>
</evidence>
<dbReference type="EnsemblMetazoa" id="MESCA002925-RA">
    <property type="protein sequence ID" value="MESCA002925-PA"/>
    <property type="gene ID" value="MESCA002925"/>
</dbReference>
<evidence type="ECO:0000313" key="2">
    <source>
        <dbReference type="Proteomes" id="UP000015102"/>
    </source>
</evidence>
<proteinExistence type="predicted"/>
<accession>T1GHL8</accession>
<sequence>MEISVIKIVQRIITFLESFTRNTYIVKELAEAATKSTDDLIMHTRKSLDDMADSARKSYEDLSTTASNK</sequence>
<organism evidence="1 2">
    <name type="scientific">Megaselia scalaris</name>
    <name type="common">Humpbacked fly</name>
    <name type="synonym">Phora scalaris</name>
    <dbReference type="NCBI Taxonomy" id="36166"/>
    <lineage>
        <taxon>Eukaryota</taxon>
        <taxon>Metazoa</taxon>
        <taxon>Ecdysozoa</taxon>
        <taxon>Arthropoda</taxon>
        <taxon>Hexapoda</taxon>
        <taxon>Insecta</taxon>
        <taxon>Pterygota</taxon>
        <taxon>Neoptera</taxon>
        <taxon>Endopterygota</taxon>
        <taxon>Diptera</taxon>
        <taxon>Brachycera</taxon>
        <taxon>Muscomorpha</taxon>
        <taxon>Platypezoidea</taxon>
        <taxon>Phoridae</taxon>
        <taxon>Megaseliini</taxon>
        <taxon>Megaselia</taxon>
    </lineage>
</organism>
<keyword evidence="2" id="KW-1185">Reference proteome</keyword>
<reference evidence="1" key="2">
    <citation type="submission" date="2015-06" db="UniProtKB">
        <authorList>
            <consortium name="EnsemblMetazoa"/>
        </authorList>
    </citation>
    <scope>IDENTIFICATION</scope>
</reference>
<dbReference type="Proteomes" id="UP000015102">
    <property type="component" value="Unassembled WGS sequence"/>
</dbReference>
<reference evidence="2" key="1">
    <citation type="submission" date="2013-02" db="EMBL/GenBank/DDBJ databases">
        <authorList>
            <person name="Hughes D."/>
        </authorList>
    </citation>
    <scope>NUCLEOTIDE SEQUENCE</scope>
    <source>
        <strain>Durham</strain>
        <strain evidence="2">NC isolate 2 -- Noor lab</strain>
    </source>
</reference>
<dbReference type="EMBL" id="CAQQ02150261">
    <property type="status" value="NOT_ANNOTATED_CDS"/>
    <property type="molecule type" value="Genomic_DNA"/>
</dbReference>
<name>T1GHL8_MEGSC</name>